<dbReference type="GO" id="GO:0000287">
    <property type="term" value="F:magnesium ion binding"/>
    <property type="evidence" value="ECO:0007669"/>
    <property type="project" value="InterPro"/>
</dbReference>
<dbReference type="PANTHER" id="PTHR37311:SF1">
    <property type="entry name" value="2-PHOSPHOSULFOLACTATE PHOSPHATASE-RELATED"/>
    <property type="match status" value="1"/>
</dbReference>
<accession>A0A2A5JGU7</accession>
<name>A0A2A5JGU7_RHOSG</name>
<dbReference type="Pfam" id="PF04029">
    <property type="entry name" value="2-ph_phosp"/>
    <property type="match status" value="1"/>
</dbReference>
<evidence type="ECO:0000313" key="9">
    <source>
        <dbReference type="Proteomes" id="UP000230886"/>
    </source>
</evidence>
<dbReference type="Gene3D" id="3.90.1560.10">
    <property type="entry name" value="ComB-like"/>
    <property type="match status" value="1"/>
</dbReference>
<protein>
    <recommendedName>
        <fullName evidence="4">Probable 2-phosphosulfolactate phosphatase</fullName>
        <ecNumber evidence="3">3.1.3.71</ecNumber>
    </recommendedName>
</protein>
<dbReference type="PANTHER" id="PTHR37311">
    <property type="entry name" value="2-PHOSPHOSULFOLACTATE PHOSPHATASE-RELATED"/>
    <property type="match status" value="1"/>
</dbReference>
<comment type="caution">
    <text evidence="8">The sequence shown here is derived from an EMBL/GenBank/DDBJ whole genome shotgun (WGS) entry which is preliminary data.</text>
</comment>
<reference evidence="8 9" key="1">
    <citation type="submission" date="2017-07" db="EMBL/GenBank/DDBJ databases">
        <title>Draft sequence of Rhodococcus enclensis 23b-28.</title>
        <authorList>
            <person name="Besaury L."/>
            <person name="Sancelme M."/>
            <person name="Amato P."/>
            <person name="Lallement A."/>
            <person name="Delort A.-M."/>
        </authorList>
    </citation>
    <scope>NUCLEOTIDE SEQUENCE [LARGE SCALE GENOMIC DNA]</scope>
    <source>
        <strain evidence="8 9">23b-28</strain>
    </source>
</reference>
<keyword evidence="6" id="KW-0460">Magnesium</keyword>
<evidence type="ECO:0000256" key="1">
    <source>
        <dbReference type="ARBA" id="ARBA00001946"/>
    </source>
</evidence>
<proteinExistence type="inferred from homology"/>
<dbReference type="AlphaFoldDB" id="A0A2A5JGU7"/>
<dbReference type="Proteomes" id="UP000230886">
    <property type="component" value="Unassembled WGS sequence"/>
</dbReference>
<keyword evidence="5" id="KW-0378">Hydrolase</keyword>
<sequence length="264" mass="28227">MNPEHRQLDYGLRFDWGLRGAEAIAAGVDVAVVVDVLSFTTTLSVAADAGIDVLPFSWNDERAVDYARDADAVLAVRRSVAAEGQISLSPKTIREAEVPSRLVLPSPNGSTIAFALASEVAVCVGASLRNAYAVADWIVHEHGSRSRVAIVASGEKWPGGELRPAVEDLWGAGAVVTALTAAGWDGHVSPEARMAADAWAAVADSYEDRLRDCASGRELIAMGFPHDVAIASELDDSDTVPVLEDRVFRGQRTGRRLNKLRAQR</sequence>
<dbReference type="InterPro" id="IPR036702">
    <property type="entry name" value="ComB-like_sf"/>
</dbReference>
<dbReference type="EMBL" id="NOVD01000003">
    <property type="protein sequence ID" value="PCK28191.1"/>
    <property type="molecule type" value="Genomic_DNA"/>
</dbReference>
<dbReference type="EC" id="3.1.3.71" evidence="3"/>
<comment type="catalytic activity">
    <reaction evidence="7">
        <text>(2R)-O-phospho-3-sulfolactate + H2O = (2R)-3-sulfolactate + phosphate</text>
        <dbReference type="Rhea" id="RHEA:23416"/>
        <dbReference type="ChEBI" id="CHEBI:15377"/>
        <dbReference type="ChEBI" id="CHEBI:15597"/>
        <dbReference type="ChEBI" id="CHEBI:43474"/>
        <dbReference type="ChEBI" id="CHEBI:58738"/>
        <dbReference type="EC" id="3.1.3.71"/>
    </reaction>
</comment>
<evidence type="ECO:0000256" key="4">
    <source>
        <dbReference type="ARBA" id="ARBA00021948"/>
    </source>
</evidence>
<dbReference type="RefSeq" id="WP_099697181.1">
    <property type="nucleotide sequence ID" value="NZ_NOVD01000003.1"/>
</dbReference>
<dbReference type="GO" id="GO:0050532">
    <property type="term" value="F:2-phosphosulfolactate phosphatase activity"/>
    <property type="evidence" value="ECO:0007669"/>
    <property type="project" value="UniProtKB-EC"/>
</dbReference>
<dbReference type="SUPFAM" id="SSF142823">
    <property type="entry name" value="ComB-like"/>
    <property type="match status" value="1"/>
</dbReference>
<evidence type="ECO:0000256" key="2">
    <source>
        <dbReference type="ARBA" id="ARBA00009997"/>
    </source>
</evidence>
<evidence type="ECO:0000256" key="3">
    <source>
        <dbReference type="ARBA" id="ARBA00012953"/>
    </source>
</evidence>
<dbReference type="InterPro" id="IPR005238">
    <property type="entry name" value="ComB-like"/>
</dbReference>
<gene>
    <name evidence="8" type="ORF">CHR55_07120</name>
</gene>
<organism evidence="8 9">
    <name type="scientific">Rhodococcus qingshengii</name>
    <dbReference type="NCBI Taxonomy" id="334542"/>
    <lineage>
        <taxon>Bacteria</taxon>
        <taxon>Bacillati</taxon>
        <taxon>Actinomycetota</taxon>
        <taxon>Actinomycetes</taxon>
        <taxon>Mycobacteriales</taxon>
        <taxon>Nocardiaceae</taxon>
        <taxon>Rhodococcus</taxon>
        <taxon>Rhodococcus erythropolis group</taxon>
    </lineage>
</organism>
<dbReference type="GO" id="GO:0050545">
    <property type="term" value="F:sulfopyruvate decarboxylase activity"/>
    <property type="evidence" value="ECO:0007669"/>
    <property type="project" value="TreeGrafter"/>
</dbReference>
<evidence type="ECO:0000256" key="5">
    <source>
        <dbReference type="ARBA" id="ARBA00022801"/>
    </source>
</evidence>
<comment type="similarity">
    <text evidence="2">Belongs to the ComB family.</text>
</comment>
<comment type="cofactor">
    <cofactor evidence="1">
        <name>Mg(2+)</name>
        <dbReference type="ChEBI" id="CHEBI:18420"/>
    </cofactor>
</comment>
<evidence type="ECO:0000313" key="8">
    <source>
        <dbReference type="EMBL" id="PCK28191.1"/>
    </source>
</evidence>
<evidence type="ECO:0000256" key="7">
    <source>
        <dbReference type="ARBA" id="ARBA00033711"/>
    </source>
</evidence>
<evidence type="ECO:0000256" key="6">
    <source>
        <dbReference type="ARBA" id="ARBA00022842"/>
    </source>
</evidence>